<dbReference type="AlphaFoldDB" id="A0A1E3LVX1"/>
<gene>
    <name evidence="1" type="ORF">BFL28_16280</name>
</gene>
<keyword evidence="2" id="KW-1185">Reference proteome</keyword>
<protein>
    <submittedName>
        <fullName evidence="1">Preprotein translocase subunit TatC</fullName>
    </submittedName>
</protein>
<dbReference type="InterPro" id="IPR009050">
    <property type="entry name" value="Globin-like_sf"/>
</dbReference>
<organism evidence="1 2">
    <name type="scientific">Sphingomonas turrisvirgatae</name>
    <dbReference type="NCBI Taxonomy" id="1888892"/>
    <lineage>
        <taxon>Bacteria</taxon>
        <taxon>Pseudomonadati</taxon>
        <taxon>Pseudomonadota</taxon>
        <taxon>Alphaproteobacteria</taxon>
        <taxon>Sphingomonadales</taxon>
        <taxon>Sphingomonadaceae</taxon>
        <taxon>Sphingomonas</taxon>
    </lineage>
</organism>
<dbReference type="GO" id="GO:0020037">
    <property type="term" value="F:heme binding"/>
    <property type="evidence" value="ECO:0007669"/>
    <property type="project" value="InterPro"/>
</dbReference>
<reference evidence="1 2" key="1">
    <citation type="submission" date="2016-08" db="EMBL/GenBank/DDBJ databases">
        <title>Draft genome of the agarase producing Sphingomonas sp. MCT13.</title>
        <authorList>
            <person name="D'Andrea M.M."/>
            <person name="Rossolini G.M."/>
            <person name="Thaller M.C."/>
        </authorList>
    </citation>
    <scope>NUCLEOTIDE SEQUENCE [LARGE SCALE GENOMIC DNA]</scope>
    <source>
        <strain evidence="1 2">MCT13</strain>
    </source>
</reference>
<accession>A0A1E3LVX1</accession>
<comment type="caution">
    <text evidence="1">The sequence shown here is derived from an EMBL/GenBank/DDBJ whole genome shotgun (WGS) entry which is preliminary data.</text>
</comment>
<evidence type="ECO:0000313" key="2">
    <source>
        <dbReference type="Proteomes" id="UP000094487"/>
    </source>
</evidence>
<evidence type="ECO:0000313" key="1">
    <source>
        <dbReference type="EMBL" id="ODP37951.1"/>
    </source>
</evidence>
<dbReference type="Gene3D" id="1.10.490.10">
    <property type="entry name" value="Globins"/>
    <property type="match status" value="1"/>
</dbReference>
<name>A0A1E3LVX1_9SPHN</name>
<dbReference type="SUPFAM" id="SSF46458">
    <property type="entry name" value="Globin-like"/>
    <property type="match status" value="1"/>
</dbReference>
<sequence>MWPESSMITEDDIDRLVPTFYDRVRTDPILGPIFESAIADWPHHLERLKAFWSSVMLASGRYKGQPMIAHLRHAHAMTPENFARWLELWKATSAELLEADRAASVQAKAEMIAESLQLGVHYARERSVR</sequence>
<dbReference type="EMBL" id="MDDS01000022">
    <property type="protein sequence ID" value="ODP37951.1"/>
    <property type="molecule type" value="Genomic_DNA"/>
</dbReference>
<dbReference type="STRING" id="1888892.BFL28_16280"/>
<dbReference type="Proteomes" id="UP000094487">
    <property type="component" value="Unassembled WGS sequence"/>
</dbReference>
<dbReference type="InterPro" id="IPR012292">
    <property type="entry name" value="Globin/Proto"/>
</dbReference>
<dbReference type="GO" id="GO:0019825">
    <property type="term" value="F:oxygen binding"/>
    <property type="evidence" value="ECO:0007669"/>
    <property type="project" value="InterPro"/>
</dbReference>
<dbReference type="CDD" id="cd08916">
    <property type="entry name" value="TrHb3_P"/>
    <property type="match status" value="1"/>
</dbReference>
<proteinExistence type="predicted"/>